<comment type="caution">
    <text evidence="5">The sequence shown here is derived from an EMBL/GenBank/DDBJ whole genome shotgun (WGS) entry which is preliminary data.</text>
</comment>
<comment type="similarity">
    <text evidence="1 4">Belongs to the glycerate kinase type-1 family.</text>
</comment>
<dbReference type="Proteomes" id="UP000824175">
    <property type="component" value="Unassembled WGS sequence"/>
</dbReference>
<dbReference type="AlphaFoldDB" id="A0A9D1HPT8"/>
<evidence type="ECO:0000256" key="2">
    <source>
        <dbReference type="ARBA" id="ARBA00022679"/>
    </source>
</evidence>
<dbReference type="Gene3D" id="3.40.50.10350">
    <property type="entry name" value="Glycerate kinase, domain 1"/>
    <property type="match status" value="1"/>
</dbReference>
<dbReference type="EMBL" id="DVMJ01000101">
    <property type="protein sequence ID" value="HIU14597.1"/>
    <property type="molecule type" value="Genomic_DNA"/>
</dbReference>
<proteinExistence type="inferred from homology"/>
<dbReference type="NCBIfam" id="TIGR00045">
    <property type="entry name" value="glycerate kinase"/>
    <property type="match status" value="1"/>
</dbReference>
<dbReference type="SUPFAM" id="SSF110738">
    <property type="entry name" value="Glycerate kinase I"/>
    <property type="match status" value="1"/>
</dbReference>
<dbReference type="InterPro" id="IPR004381">
    <property type="entry name" value="Glycerate_kinase"/>
</dbReference>
<keyword evidence="2 4" id="KW-0808">Transferase</keyword>
<dbReference type="InterPro" id="IPR018197">
    <property type="entry name" value="Glycerate_kinase_RE-like"/>
</dbReference>
<evidence type="ECO:0000256" key="1">
    <source>
        <dbReference type="ARBA" id="ARBA00006284"/>
    </source>
</evidence>
<reference evidence="5" key="1">
    <citation type="submission" date="2020-10" db="EMBL/GenBank/DDBJ databases">
        <authorList>
            <person name="Gilroy R."/>
        </authorList>
    </citation>
    <scope>NUCLEOTIDE SEQUENCE</scope>
    <source>
        <strain evidence="5">CHK195-11698</strain>
    </source>
</reference>
<evidence type="ECO:0000256" key="3">
    <source>
        <dbReference type="ARBA" id="ARBA00022777"/>
    </source>
</evidence>
<dbReference type="PANTHER" id="PTHR21599">
    <property type="entry name" value="GLYCERATE KINASE"/>
    <property type="match status" value="1"/>
</dbReference>
<dbReference type="InterPro" id="IPR036129">
    <property type="entry name" value="Glycerate_kinase_sf"/>
</dbReference>
<reference evidence="5" key="2">
    <citation type="journal article" date="2021" name="PeerJ">
        <title>Extensive microbial diversity within the chicken gut microbiome revealed by metagenomics and culture.</title>
        <authorList>
            <person name="Gilroy R."/>
            <person name="Ravi A."/>
            <person name="Getino M."/>
            <person name="Pursley I."/>
            <person name="Horton D.L."/>
            <person name="Alikhan N.F."/>
            <person name="Baker D."/>
            <person name="Gharbi K."/>
            <person name="Hall N."/>
            <person name="Watson M."/>
            <person name="Adriaenssens E.M."/>
            <person name="Foster-Nyarko E."/>
            <person name="Jarju S."/>
            <person name="Secka A."/>
            <person name="Antonio M."/>
            <person name="Oren A."/>
            <person name="Chaudhuri R.R."/>
            <person name="La Ragione R."/>
            <person name="Hildebrand F."/>
            <person name="Pallen M.J."/>
        </authorList>
    </citation>
    <scope>NUCLEOTIDE SEQUENCE</scope>
    <source>
        <strain evidence="5">CHK195-11698</strain>
    </source>
</reference>
<keyword evidence="3 4" id="KW-0418">Kinase</keyword>
<dbReference type="GO" id="GO:0008887">
    <property type="term" value="F:glycerate kinase activity"/>
    <property type="evidence" value="ECO:0007669"/>
    <property type="project" value="UniProtKB-UniRule"/>
</dbReference>
<dbReference type="InterPro" id="IPR018193">
    <property type="entry name" value="Glyc_kinase_flavodox-like_fold"/>
</dbReference>
<organism evidence="5 6">
    <name type="scientific">Candidatus Fimiplasma intestinipullorum</name>
    <dbReference type="NCBI Taxonomy" id="2840825"/>
    <lineage>
        <taxon>Bacteria</taxon>
        <taxon>Bacillati</taxon>
        <taxon>Bacillota</taxon>
        <taxon>Clostridia</taxon>
        <taxon>Eubacteriales</taxon>
        <taxon>Candidatus Fimiplasma</taxon>
    </lineage>
</organism>
<protein>
    <submittedName>
        <fullName evidence="5">Glycerate kinase</fullName>
    </submittedName>
</protein>
<gene>
    <name evidence="5" type="ORF">IAD15_11120</name>
</gene>
<dbReference type="PROSITE" id="PS51257">
    <property type="entry name" value="PROKAR_LIPOPROTEIN"/>
    <property type="match status" value="1"/>
</dbReference>
<accession>A0A9D1HPT8</accession>
<sequence>MRILVAMDSFKGSASSLAVGQACAAGIRNADPTSEIWVKGLADGGEGTLDVLIDSLHGRKVEVAVHDAYGKKIQCSYGVIEQTNTAVIEIAQIVGLPMDQYHEPLRAGTYGVGEMILHCLKKGYRHLIVGLGGSSTNDGGMGMLQALGVAFYDINGHLLDGMAANLSKVERVSFAHLHPLLKKANVTLACDVKNPLCGKQGATYIFGPQKGVSADQLENVDQAMNHYGHKVNARMMEVAGAGAAGGLGFALMSVMSVEMKPGIDLIMEAGEFEKLISQVDLVISGEGRIDAQTAMGKGPGGLAKLAKQYHKPMILLGGSIADQADVCHDLGITAYFSIQSGPVSLSDAMDLSYTLTRIEKTVEQLMRFYLFHV</sequence>
<dbReference type="PANTHER" id="PTHR21599:SF0">
    <property type="entry name" value="GLYCERATE KINASE"/>
    <property type="match status" value="1"/>
</dbReference>
<name>A0A9D1HPT8_9FIRM</name>
<evidence type="ECO:0000256" key="4">
    <source>
        <dbReference type="PIRNR" id="PIRNR006078"/>
    </source>
</evidence>
<dbReference type="PIRSF" id="PIRSF006078">
    <property type="entry name" value="GlxK"/>
    <property type="match status" value="1"/>
</dbReference>
<evidence type="ECO:0000313" key="6">
    <source>
        <dbReference type="Proteomes" id="UP000824175"/>
    </source>
</evidence>
<dbReference type="Pfam" id="PF02595">
    <property type="entry name" value="Gly_kinase"/>
    <property type="match status" value="1"/>
</dbReference>
<evidence type="ECO:0000313" key="5">
    <source>
        <dbReference type="EMBL" id="HIU14597.1"/>
    </source>
</evidence>
<dbReference type="GO" id="GO:0031388">
    <property type="term" value="P:organic acid phosphorylation"/>
    <property type="evidence" value="ECO:0007669"/>
    <property type="project" value="UniProtKB-UniRule"/>
</dbReference>
<dbReference type="Gene3D" id="3.90.1510.10">
    <property type="entry name" value="Glycerate kinase, domain 2"/>
    <property type="match status" value="1"/>
</dbReference>